<evidence type="ECO:0000259" key="2">
    <source>
        <dbReference type="PROSITE" id="PS50405"/>
    </source>
</evidence>
<evidence type="ECO:0000313" key="4">
    <source>
        <dbReference type="Proteomes" id="UP000075604"/>
    </source>
</evidence>
<comment type="caution">
    <text evidence="3">The sequence shown here is derived from an EMBL/GenBank/DDBJ whole genome shotgun (WGS) entry which is preliminary data.</text>
</comment>
<dbReference type="Proteomes" id="UP000075604">
    <property type="component" value="Unassembled WGS sequence"/>
</dbReference>
<dbReference type="InterPro" id="IPR036282">
    <property type="entry name" value="Glutathione-S-Trfase_C_sf"/>
</dbReference>
<dbReference type="AlphaFoldDB" id="A0A150P5E3"/>
<dbReference type="GO" id="GO:0016740">
    <property type="term" value="F:transferase activity"/>
    <property type="evidence" value="ECO:0007669"/>
    <property type="project" value="UniProtKB-KW"/>
</dbReference>
<dbReference type="InterPro" id="IPR004045">
    <property type="entry name" value="Glutathione_S-Trfase_N"/>
</dbReference>
<dbReference type="InterPro" id="IPR040079">
    <property type="entry name" value="Glutathione_S-Trfase"/>
</dbReference>
<dbReference type="InterPro" id="IPR010987">
    <property type="entry name" value="Glutathione-S-Trfase_C-like"/>
</dbReference>
<feature type="domain" description="GST C-terminal" evidence="2">
    <location>
        <begin position="81"/>
        <end position="212"/>
    </location>
</feature>
<proteinExistence type="predicted"/>
<dbReference type="EMBL" id="JELX01003947">
    <property type="protein sequence ID" value="KYF50880.1"/>
    <property type="molecule type" value="Genomic_DNA"/>
</dbReference>
<feature type="domain" description="GST N-terminal" evidence="1">
    <location>
        <begin position="1"/>
        <end position="78"/>
    </location>
</feature>
<protein>
    <submittedName>
        <fullName evidence="3">Glutathione S-transferase</fullName>
    </submittedName>
</protein>
<dbReference type="InterPro" id="IPR036249">
    <property type="entry name" value="Thioredoxin-like_sf"/>
</dbReference>
<evidence type="ECO:0000313" key="3">
    <source>
        <dbReference type="EMBL" id="KYF50880.1"/>
    </source>
</evidence>
<dbReference type="PROSITE" id="PS50404">
    <property type="entry name" value="GST_NTER"/>
    <property type="match status" value="1"/>
</dbReference>
<dbReference type="Pfam" id="PF13410">
    <property type="entry name" value="GST_C_2"/>
    <property type="match status" value="1"/>
</dbReference>
<reference evidence="3 4" key="1">
    <citation type="submission" date="2014-02" db="EMBL/GenBank/DDBJ databases">
        <title>The small core and large imbalanced accessory genome model reveals a collaborative survival strategy of Sorangium cellulosum strains in nature.</title>
        <authorList>
            <person name="Han K."/>
            <person name="Peng R."/>
            <person name="Blom J."/>
            <person name="Li Y.-Z."/>
        </authorList>
    </citation>
    <scope>NUCLEOTIDE SEQUENCE [LARGE SCALE GENOMIC DNA]</scope>
    <source>
        <strain evidence="3 4">So0157-18</strain>
    </source>
</reference>
<organism evidence="3 4">
    <name type="scientific">Sorangium cellulosum</name>
    <name type="common">Polyangium cellulosum</name>
    <dbReference type="NCBI Taxonomy" id="56"/>
    <lineage>
        <taxon>Bacteria</taxon>
        <taxon>Pseudomonadati</taxon>
        <taxon>Myxococcota</taxon>
        <taxon>Polyangia</taxon>
        <taxon>Polyangiales</taxon>
        <taxon>Polyangiaceae</taxon>
        <taxon>Sorangium</taxon>
    </lineage>
</organism>
<dbReference type="SUPFAM" id="SSF52833">
    <property type="entry name" value="Thioredoxin-like"/>
    <property type="match status" value="1"/>
</dbReference>
<dbReference type="CDD" id="cd00570">
    <property type="entry name" value="GST_N_family"/>
    <property type="match status" value="1"/>
</dbReference>
<dbReference type="SUPFAM" id="SSF47616">
    <property type="entry name" value="GST C-terminal domain-like"/>
    <property type="match status" value="1"/>
</dbReference>
<evidence type="ECO:0000259" key="1">
    <source>
        <dbReference type="PROSITE" id="PS50404"/>
    </source>
</evidence>
<gene>
    <name evidence="3" type="ORF">BE04_38030</name>
</gene>
<dbReference type="SFLD" id="SFLDS00019">
    <property type="entry name" value="Glutathione_Transferase_(cytos"/>
    <property type="match status" value="1"/>
</dbReference>
<dbReference type="PANTHER" id="PTHR44051:SF8">
    <property type="entry name" value="GLUTATHIONE S-TRANSFERASE GSTA"/>
    <property type="match status" value="1"/>
</dbReference>
<dbReference type="Gene3D" id="1.20.1050.10">
    <property type="match status" value="1"/>
</dbReference>
<name>A0A150P5E3_SORCE</name>
<sequence length="220" mass="24434">MKLYFSRNLNPRVAVAVARHLDAPVEYIHAAPLDPSQQEKFRALNPNLRLPILVEGDQSLWETDAIACRLSQLTGSDFWRTGAAQPEMIRWLSWGTHNFVAACDKVHFERVTKQRYGLGPIRDDLVAEGLSGFAEAATLLDKVLSGRDWLVGSAASYADFRMASVLPFADLAGLPLSDYPHVAAWHARLLQLDAWRDPFAGLDAPELPEVPRFDAAGSKR</sequence>
<dbReference type="PANTHER" id="PTHR44051">
    <property type="entry name" value="GLUTATHIONE S-TRANSFERASE-RELATED"/>
    <property type="match status" value="1"/>
</dbReference>
<accession>A0A150P5E3</accession>
<dbReference type="Gene3D" id="3.40.30.10">
    <property type="entry name" value="Glutaredoxin"/>
    <property type="match status" value="1"/>
</dbReference>
<keyword evidence="3" id="KW-0808">Transferase</keyword>
<dbReference type="Pfam" id="PF02798">
    <property type="entry name" value="GST_N"/>
    <property type="match status" value="1"/>
</dbReference>
<dbReference type="PROSITE" id="PS50405">
    <property type="entry name" value="GST_CTER"/>
    <property type="match status" value="1"/>
</dbReference>